<dbReference type="Pfam" id="PF00250">
    <property type="entry name" value="Forkhead"/>
    <property type="match status" value="1"/>
</dbReference>
<feature type="coiled-coil region" evidence="11">
    <location>
        <begin position="232"/>
        <end position="296"/>
    </location>
</feature>
<dbReference type="AlphaFoldDB" id="A0A7F5RDT6"/>
<dbReference type="Pfam" id="PF16159">
    <property type="entry name" value="FOXP-CC"/>
    <property type="match status" value="2"/>
</dbReference>
<feature type="DNA-binding region" description="Fork-head" evidence="10">
    <location>
        <begin position="854"/>
        <end position="946"/>
    </location>
</feature>
<evidence type="ECO:0000256" key="10">
    <source>
        <dbReference type="PROSITE-ProRule" id="PRU00089"/>
    </source>
</evidence>
<evidence type="ECO:0000313" key="14">
    <source>
        <dbReference type="Proteomes" id="UP000192223"/>
    </source>
</evidence>
<evidence type="ECO:0000256" key="7">
    <source>
        <dbReference type="ARBA" id="ARBA00023125"/>
    </source>
</evidence>
<feature type="compositionally biased region" description="Polar residues" evidence="12">
    <location>
        <begin position="958"/>
        <end position="970"/>
    </location>
</feature>
<accession>A0A7F5RDT6</accession>
<feature type="region of interest" description="Disordered" evidence="12">
    <location>
        <begin position="937"/>
        <end position="975"/>
    </location>
</feature>
<evidence type="ECO:0000313" key="15">
    <source>
        <dbReference type="RefSeq" id="XP_025834142.1"/>
    </source>
</evidence>
<evidence type="ECO:0000256" key="8">
    <source>
        <dbReference type="ARBA" id="ARBA00023163"/>
    </source>
</evidence>
<feature type="compositionally biased region" description="Basic and acidic residues" evidence="12">
    <location>
        <begin position="357"/>
        <end position="369"/>
    </location>
</feature>
<dbReference type="SMART" id="SM00339">
    <property type="entry name" value="FH"/>
    <property type="match status" value="1"/>
</dbReference>
<evidence type="ECO:0000256" key="3">
    <source>
        <dbReference type="ARBA" id="ARBA00022723"/>
    </source>
</evidence>
<dbReference type="GO" id="GO:0000981">
    <property type="term" value="F:DNA-binding transcription factor activity, RNA polymerase II-specific"/>
    <property type="evidence" value="ECO:0007669"/>
    <property type="project" value="TreeGrafter"/>
</dbReference>
<dbReference type="OrthoDB" id="5830876at2759"/>
<keyword evidence="3" id="KW-0479">Metal-binding</keyword>
<keyword evidence="7 10" id="KW-0238">DNA-binding</keyword>
<dbReference type="SUPFAM" id="SSF46785">
    <property type="entry name" value="Winged helix' DNA-binding domain"/>
    <property type="match status" value="1"/>
</dbReference>
<feature type="region of interest" description="Disordered" evidence="12">
    <location>
        <begin position="343"/>
        <end position="374"/>
    </location>
</feature>
<feature type="coiled-coil region" evidence="11">
    <location>
        <begin position="537"/>
        <end position="601"/>
    </location>
</feature>
<evidence type="ECO:0000256" key="12">
    <source>
        <dbReference type="SAM" id="MobiDB-lite"/>
    </source>
</evidence>
<comment type="subcellular location">
    <subcellularLocation>
        <location evidence="1 10">Nucleus</location>
    </subcellularLocation>
</comment>
<organism evidence="14 15">
    <name type="scientific">Agrilus planipennis</name>
    <name type="common">Emerald ash borer</name>
    <name type="synonym">Agrilus marcopoli</name>
    <dbReference type="NCBI Taxonomy" id="224129"/>
    <lineage>
        <taxon>Eukaryota</taxon>
        <taxon>Metazoa</taxon>
        <taxon>Ecdysozoa</taxon>
        <taxon>Arthropoda</taxon>
        <taxon>Hexapoda</taxon>
        <taxon>Insecta</taxon>
        <taxon>Pterygota</taxon>
        <taxon>Neoptera</taxon>
        <taxon>Endopterygota</taxon>
        <taxon>Coleoptera</taxon>
        <taxon>Polyphaga</taxon>
        <taxon>Elateriformia</taxon>
        <taxon>Buprestoidea</taxon>
        <taxon>Buprestidae</taxon>
        <taxon>Agrilinae</taxon>
        <taxon>Agrilus</taxon>
    </lineage>
</organism>
<evidence type="ECO:0000259" key="13">
    <source>
        <dbReference type="PROSITE" id="PS50039"/>
    </source>
</evidence>
<dbReference type="InterPro" id="IPR032354">
    <property type="entry name" value="FOXP-CC"/>
</dbReference>
<dbReference type="Gene3D" id="1.20.5.340">
    <property type="match status" value="1"/>
</dbReference>
<dbReference type="InterPro" id="IPR036390">
    <property type="entry name" value="WH_DNA-bd_sf"/>
</dbReference>
<dbReference type="InterPro" id="IPR036388">
    <property type="entry name" value="WH-like_DNA-bd_sf"/>
</dbReference>
<dbReference type="GO" id="GO:0005634">
    <property type="term" value="C:nucleus"/>
    <property type="evidence" value="ECO:0007669"/>
    <property type="project" value="UniProtKB-SubCell"/>
</dbReference>
<feature type="compositionally biased region" description="Basic and acidic residues" evidence="12">
    <location>
        <begin position="130"/>
        <end position="143"/>
    </location>
</feature>
<evidence type="ECO:0000256" key="1">
    <source>
        <dbReference type="ARBA" id="ARBA00004123"/>
    </source>
</evidence>
<feature type="region of interest" description="Disordered" evidence="12">
    <location>
        <begin position="648"/>
        <end position="679"/>
    </location>
</feature>
<evidence type="ECO:0000256" key="9">
    <source>
        <dbReference type="ARBA" id="ARBA00023242"/>
    </source>
</evidence>
<evidence type="ECO:0000256" key="11">
    <source>
        <dbReference type="SAM" id="Coils"/>
    </source>
</evidence>
<dbReference type="PANTHER" id="PTHR45796:SF4">
    <property type="entry name" value="FORKHEAD BOX P, ISOFORM C"/>
    <property type="match status" value="1"/>
</dbReference>
<feature type="domain" description="Fork-head" evidence="13">
    <location>
        <begin position="854"/>
        <end position="946"/>
    </location>
</feature>
<keyword evidence="9 10" id="KW-0539">Nucleus</keyword>
<dbReference type="GO" id="GO:0008270">
    <property type="term" value="F:zinc ion binding"/>
    <property type="evidence" value="ECO:0007669"/>
    <property type="project" value="UniProtKB-KW"/>
</dbReference>
<dbReference type="Gene3D" id="1.10.10.10">
    <property type="entry name" value="Winged helix-like DNA-binding domain superfamily/Winged helix DNA-binding domain"/>
    <property type="match status" value="1"/>
</dbReference>
<gene>
    <name evidence="15" type="primary">LOC108735237</name>
</gene>
<dbReference type="PRINTS" id="PR00053">
    <property type="entry name" value="FORKHEAD"/>
</dbReference>
<dbReference type="FunFam" id="1.10.10.10:FF:000010">
    <property type="entry name" value="Forkhead box P2 isoform B"/>
    <property type="match status" value="1"/>
</dbReference>
<dbReference type="FunFam" id="1.20.5.340:FF:000005">
    <property type="entry name" value="Forkhead box P1, isoform CRA_f"/>
    <property type="match status" value="1"/>
</dbReference>
<protein>
    <submittedName>
        <fullName evidence="15">Forkhead box protein P1</fullName>
    </submittedName>
</protein>
<dbReference type="RefSeq" id="XP_025834142.1">
    <property type="nucleotide sequence ID" value="XM_025978357.1"/>
</dbReference>
<proteinExistence type="predicted"/>
<dbReference type="GeneID" id="108735237"/>
<dbReference type="GO" id="GO:0000978">
    <property type="term" value="F:RNA polymerase II cis-regulatory region sequence-specific DNA binding"/>
    <property type="evidence" value="ECO:0007669"/>
    <property type="project" value="TreeGrafter"/>
</dbReference>
<feature type="compositionally biased region" description="Basic and acidic residues" evidence="12">
    <location>
        <begin position="438"/>
        <end position="448"/>
    </location>
</feature>
<name>A0A7F5RDT6_AGRPL</name>
<keyword evidence="14" id="KW-1185">Reference proteome</keyword>
<evidence type="ECO:0000256" key="5">
    <source>
        <dbReference type="ARBA" id="ARBA00022833"/>
    </source>
</evidence>
<keyword evidence="6" id="KW-0805">Transcription regulation</keyword>
<feature type="region of interest" description="Disordered" evidence="12">
    <location>
        <begin position="88"/>
        <end position="160"/>
    </location>
</feature>
<reference evidence="15" key="1">
    <citation type="submission" date="2025-08" db="UniProtKB">
        <authorList>
            <consortium name="RefSeq"/>
        </authorList>
    </citation>
    <scope>IDENTIFICATION</scope>
    <source>
        <tissue evidence="15">Entire body</tissue>
    </source>
</reference>
<dbReference type="Proteomes" id="UP000192223">
    <property type="component" value="Unplaced"/>
</dbReference>
<keyword evidence="11" id="KW-0175">Coiled coil</keyword>
<feature type="compositionally biased region" description="Basic and acidic residues" evidence="12">
    <location>
        <begin position="662"/>
        <end position="674"/>
    </location>
</feature>
<evidence type="ECO:0000256" key="4">
    <source>
        <dbReference type="ARBA" id="ARBA00022771"/>
    </source>
</evidence>
<dbReference type="InterPro" id="IPR050998">
    <property type="entry name" value="FOXP"/>
</dbReference>
<feature type="compositionally biased region" description="Polar residues" evidence="12">
    <location>
        <begin position="88"/>
        <end position="101"/>
    </location>
</feature>
<keyword evidence="5" id="KW-0862">Zinc</keyword>
<keyword evidence="8" id="KW-0804">Transcription</keyword>
<dbReference type="PANTHER" id="PTHR45796">
    <property type="entry name" value="FORKHEAD BOX P, ISOFORM C"/>
    <property type="match status" value="1"/>
</dbReference>
<evidence type="ECO:0000256" key="6">
    <source>
        <dbReference type="ARBA" id="ARBA00023015"/>
    </source>
</evidence>
<sequence length="1090" mass="121702">MLRLCATHCVSATTSNETGRLDHCFSGGGGGGGVLRKGHIGENPFETAVGWTKNHFGTATASWPRHSRYSDDGIMEQEVDADVAINLSTSQRPSAATTPTGSVEPPEDVEQQAASLEKVLKEQQQQQQLELERAWDREKEIKGNGETSPTSEHRVHELSPPPAADAQKVLGASIPATQAQLTPGSQMIGSPVSGLHHHMQQLLQQHVLSPSQLSTLMKQHSVLQQQHHQQHQQLAELGKKQIEQTIQQLQEQLQLNLIQQTQILQSTDKKKASASLQQLALQQQQLIQQLQLIQRQYVVHQGMGMQPMMLVQGSGLNNRDVMSPWKDPSIEIPSSLPNSKPISDVNGLIGGLTPSRTNREEVPGEEKADGTNTPDKIQHLYGHGVCKWPGCEVICEDVQAFMKYVHPALTDLNLFQQAASLEKVLKEQQQQQQLELERAWDREKEIKGNGETSPTSEHRVHELSPPPAADAQKVLGASIPATQAQLTPGSQMIGSPVSGLHHHMQQLLQQHVLSPSQLSTLMKQHSVLQQQHHQQHQQLAELGKKQIEQTIQQLQEQLQLNLIQQTQILQSTDKKKASASLQQLALQQQQLIQQLQLIQRQYVVHQGMGMQPMMLVQGSGLNNRDVMSPWKDPSIEIPSSLPNSKPISDVNGLIGGLTPSRTNREEVPGEEKADGTNTPDKIQHLYGHGVCKWPGCEVICEDVQAFMKHLNTEHTLDDRSTAQARVQMQVVSQLELQLQKERDRLQAMMQHLHMSKQLSSPEPPLKENTAPVKMPVSSVITQPVVSIGPLASAIRSPILQTPVPTVGGPIRRRISDKSSPSLAGGLPYMLERAGLDVQQEIQRNREFYKNADVRPPFTYASLIRQSIIESPDKQLTLNEIYNWFQNTFCYFRRNAATWKNAIRTNLSLHKCFVRYEDDFGSFWMVDDAEFVKRRHLSRGRPRKYDPTPSPTPPHCAQGSASKSPTMNHSPTMYGDHLAPNLQAPMLEDSISFLTNTVGVNNRDIRSRESPHSPPVQDRLRSPLNGGLHVKPEHSLGEQQMMRDSEIMQHMIKREIHFDYDDVDQDHHMGGMAEDLTIAGSDHNESNIIDA</sequence>
<feature type="region of interest" description="Disordered" evidence="12">
    <location>
        <begin position="1003"/>
        <end position="1023"/>
    </location>
</feature>
<dbReference type="PROSITE" id="PS50039">
    <property type="entry name" value="FORK_HEAD_3"/>
    <property type="match status" value="1"/>
</dbReference>
<dbReference type="InParanoid" id="A0A7F5RDT6"/>
<keyword evidence="2" id="KW-0678">Repressor</keyword>
<evidence type="ECO:0000256" key="2">
    <source>
        <dbReference type="ARBA" id="ARBA00022491"/>
    </source>
</evidence>
<dbReference type="CTD" id="41182"/>
<feature type="region of interest" description="Disordered" evidence="12">
    <location>
        <begin position="438"/>
        <end position="467"/>
    </location>
</feature>
<keyword evidence="4" id="KW-0863">Zinc-finger</keyword>
<dbReference type="KEGG" id="apln:108735237"/>
<dbReference type="InterPro" id="IPR001766">
    <property type="entry name" value="Fork_head_dom"/>
</dbReference>